<comment type="caution">
    <text evidence="2">The sequence shown here is derived from an EMBL/GenBank/DDBJ whole genome shotgun (WGS) entry which is preliminary data.</text>
</comment>
<name>A0ABV5T6B2_9MICO</name>
<sequence>MNFDFLRATARSAGTDLGIQTASAKVLDRRQILKAGAWAAPIIVLATAAPAAAASTVVPDKSAPAPAPAPPQPAQPTQPAPSVDSLRFSSTAVWQGGNKWNVGTPWEGFGGTPGQVVGNFWIENRSADQSTGLANKATAVVTVIVTRSDLPGQSRTFTHAIPFNEHASENPFTWDNPNYAWNKPVTVTFNAVASGFKPAAPVTNTVVLG</sequence>
<dbReference type="InterPro" id="IPR006311">
    <property type="entry name" value="TAT_signal"/>
</dbReference>
<evidence type="ECO:0000313" key="2">
    <source>
        <dbReference type="EMBL" id="MFB9647191.1"/>
    </source>
</evidence>
<feature type="region of interest" description="Disordered" evidence="1">
    <location>
        <begin position="59"/>
        <end position="84"/>
    </location>
</feature>
<evidence type="ECO:0000256" key="1">
    <source>
        <dbReference type="SAM" id="MobiDB-lite"/>
    </source>
</evidence>
<dbReference type="EMBL" id="JBHMBE010000008">
    <property type="protein sequence ID" value="MFB9647191.1"/>
    <property type="molecule type" value="Genomic_DNA"/>
</dbReference>
<protein>
    <submittedName>
        <fullName evidence="2">Uncharacterized protein</fullName>
    </submittedName>
</protein>
<evidence type="ECO:0000313" key="3">
    <source>
        <dbReference type="Proteomes" id="UP001589611"/>
    </source>
</evidence>
<gene>
    <name evidence="2" type="ORF">ACFFPJ_15445</name>
</gene>
<dbReference type="PROSITE" id="PS51318">
    <property type="entry name" value="TAT"/>
    <property type="match status" value="1"/>
</dbReference>
<accession>A0ABV5T6B2</accession>
<organism evidence="2 3">
    <name type="scientific">Microbacterium terregens</name>
    <dbReference type="NCBI Taxonomy" id="69363"/>
    <lineage>
        <taxon>Bacteria</taxon>
        <taxon>Bacillati</taxon>
        <taxon>Actinomycetota</taxon>
        <taxon>Actinomycetes</taxon>
        <taxon>Micrococcales</taxon>
        <taxon>Microbacteriaceae</taxon>
        <taxon>Microbacterium</taxon>
    </lineage>
</organism>
<feature type="compositionally biased region" description="Pro residues" evidence="1">
    <location>
        <begin position="65"/>
        <end position="79"/>
    </location>
</feature>
<dbReference type="Proteomes" id="UP001589611">
    <property type="component" value="Unassembled WGS sequence"/>
</dbReference>
<proteinExistence type="predicted"/>
<keyword evidence="3" id="KW-1185">Reference proteome</keyword>
<reference evidence="2 3" key="1">
    <citation type="submission" date="2024-09" db="EMBL/GenBank/DDBJ databases">
        <authorList>
            <person name="Sun Q."/>
            <person name="Mori K."/>
        </authorList>
    </citation>
    <scope>NUCLEOTIDE SEQUENCE [LARGE SCALE GENOMIC DNA]</scope>
    <source>
        <strain evidence="2 3">JCM 1342</strain>
    </source>
</reference>
<dbReference type="RefSeq" id="WP_344711819.1">
    <property type="nucleotide sequence ID" value="NZ_BAAAWH010000001.1"/>
</dbReference>